<keyword evidence="2" id="KW-0677">Repeat</keyword>
<evidence type="ECO:0000313" key="5">
    <source>
        <dbReference type="Proteomes" id="UP000610594"/>
    </source>
</evidence>
<comment type="similarity">
    <text evidence="1">Belongs to the beta/gamma-crystallin family.</text>
</comment>
<name>A0ABX0MNN6_9BURK</name>
<evidence type="ECO:0000256" key="1">
    <source>
        <dbReference type="ARBA" id="ARBA00009646"/>
    </source>
</evidence>
<dbReference type="EMBL" id="WHJF01000002">
    <property type="protein sequence ID" value="NHZ60979.1"/>
    <property type="molecule type" value="Genomic_DNA"/>
</dbReference>
<dbReference type="SUPFAM" id="SSF49695">
    <property type="entry name" value="gamma-Crystallin-like"/>
    <property type="match status" value="1"/>
</dbReference>
<dbReference type="SMART" id="SM00247">
    <property type="entry name" value="XTALbg"/>
    <property type="match status" value="1"/>
</dbReference>
<dbReference type="Pfam" id="PF00030">
    <property type="entry name" value="Crystall"/>
    <property type="match status" value="1"/>
</dbReference>
<keyword evidence="5" id="KW-1185">Reference proteome</keyword>
<dbReference type="PROSITE" id="PS50915">
    <property type="entry name" value="CRYSTALLIN_BETA_GAMMA"/>
    <property type="match status" value="2"/>
</dbReference>
<evidence type="ECO:0000313" key="4">
    <source>
        <dbReference type="EMBL" id="NHZ60979.1"/>
    </source>
</evidence>
<evidence type="ECO:0000259" key="3">
    <source>
        <dbReference type="PROSITE" id="PS50915"/>
    </source>
</evidence>
<organism evidence="4 5">
    <name type="scientific">Massilia genomosp. 1</name>
    <dbReference type="NCBI Taxonomy" id="2609280"/>
    <lineage>
        <taxon>Bacteria</taxon>
        <taxon>Pseudomonadati</taxon>
        <taxon>Pseudomonadota</taxon>
        <taxon>Betaproteobacteria</taxon>
        <taxon>Burkholderiales</taxon>
        <taxon>Oxalobacteraceae</taxon>
        <taxon>Telluria group</taxon>
        <taxon>Massilia</taxon>
    </lineage>
</organism>
<accession>A0ABX0MNN6</accession>
<feature type="domain" description="Beta/gamma crystallin 'Greek key'" evidence="3">
    <location>
        <begin position="2"/>
        <end position="45"/>
    </location>
</feature>
<evidence type="ECO:0000256" key="2">
    <source>
        <dbReference type="ARBA" id="ARBA00022737"/>
    </source>
</evidence>
<sequence>MAEIVLFEHANYHGAHKHLFTSETNLNAPDDKFFNDKISSFVILSGRWQFYRDSNFQGPASPVFGPGLYNWVEAVNIPNDSISSVRLV</sequence>
<gene>
    <name evidence="4" type="ORF">F1735_01415</name>
</gene>
<proteinExistence type="inferred from homology"/>
<comment type="caution">
    <text evidence="4">The sequence shown here is derived from an EMBL/GenBank/DDBJ whole genome shotgun (WGS) entry which is preliminary data.</text>
</comment>
<dbReference type="RefSeq" id="WP_167235245.1">
    <property type="nucleotide sequence ID" value="NZ_WHJF01000002.1"/>
</dbReference>
<protein>
    <recommendedName>
        <fullName evidence="3">Beta/gamma crystallin 'Greek key' domain-containing protein</fullName>
    </recommendedName>
</protein>
<dbReference type="Gene3D" id="2.60.20.10">
    <property type="entry name" value="Crystallins"/>
    <property type="match status" value="1"/>
</dbReference>
<dbReference type="InterPro" id="IPR011024">
    <property type="entry name" value="G_crystallin-like"/>
</dbReference>
<feature type="domain" description="Beta/gamma crystallin 'Greek key'" evidence="3">
    <location>
        <begin position="46"/>
        <end position="88"/>
    </location>
</feature>
<reference evidence="4 5" key="1">
    <citation type="submission" date="2019-10" db="EMBL/GenBank/DDBJ databases">
        <title>Taxonomy of Antarctic Massilia spp.: description of Massilia rubra sp. nov., Massilia aquatica sp. nov., Massilia mucilaginosa sp. nov., Massilia frigida sp. nov. isolated from streams, lakes and regoliths.</title>
        <authorList>
            <person name="Holochova P."/>
            <person name="Sedlacek I."/>
            <person name="Kralova S."/>
            <person name="Maslanova I."/>
            <person name="Busse H.-J."/>
            <person name="Stankova E."/>
            <person name="Vrbovska V."/>
            <person name="Kovarovic V."/>
            <person name="Bartak M."/>
            <person name="Svec P."/>
            <person name="Pantucek R."/>
        </authorList>
    </citation>
    <scope>NUCLEOTIDE SEQUENCE [LARGE SCALE GENOMIC DNA]</scope>
    <source>
        <strain evidence="4 5">CCM 8694</strain>
    </source>
</reference>
<dbReference type="Proteomes" id="UP000610594">
    <property type="component" value="Unassembled WGS sequence"/>
</dbReference>
<dbReference type="InterPro" id="IPR001064">
    <property type="entry name" value="Beta/gamma_crystallin"/>
</dbReference>